<dbReference type="PANTHER" id="PTHR46430">
    <property type="entry name" value="PROTEIN SKT5-RELATED"/>
    <property type="match status" value="1"/>
</dbReference>
<feature type="region of interest" description="Disordered" evidence="2">
    <location>
        <begin position="1012"/>
        <end position="1037"/>
    </location>
</feature>
<feature type="compositionally biased region" description="Polar residues" evidence="2">
    <location>
        <begin position="640"/>
        <end position="653"/>
    </location>
</feature>
<evidence type="ECO:0000256" key="1">
    <source>
        <dbReference type="ARBA" id="ARBA00022737"/>
    </source>
</evidence>
<feature type="compositionally biased region" description="Basic and acidic residues" evidence="2">
    <location>
        <begin position="217"/>
        <end position="227"/>
    </location>
</feature>
<feature type="compositionally biased region" description="Basic and acidic residues" evidence="2">
    <location>
        <begin position="356"/>
        <end position="367"/>
    </location>
</feature>
<feature type="compositionally biased region" description="Basic and acidic residues" evidence="2">
    <location>
        <begin position="152"/>
        <end position="162"/>
    </location>
</feature>
<evidence type="ECO:0000313" key="4">
    <source>
        <dbReference type="Proteomes" id="UP000799538"/>
    </source>
</evidence>
<accession>A0A6A6GNK4</accession>
<name>A0A6A6GNK4_9PEZI</name>
<reference evidence="4" key="1">
    <citation type="journal article" date="2020" name="Stud. Mycol.">
        <title>101 Dothideomycetes genomes: A test case for predicting lifestyles and emergence of pathogens.</title>
        <authorList>
            <person name="Haridas S."/>
            <person name="Albert R."/>
            <person name="Binder M."/>
            <person name="Bloem J."/>
            <person name="LaButti K."/>
            <person name="Salamov A."/>
            <person name="Andreopoulos B."/>
            <person name="Baker S."/>
            <person name="Barry K."/>
            <person name="Bills G."/>
            <person name="Bluhm B."/>
            <person name="Cannon C."/>
            <person name="Castanera R."/>
            <person name="Culley D."/>
            <person name="Daum C."/>
            <person name="Ezra D."/>
            <person name="Gonzalez J."/>
            <person name="Henrissat B."/>
            <person name="Kuo A."/>
            <person name="Liang C."/>
            <person name="Lipzen A."/>
            <person name="Lutzoni F."/>
            <person name="Magnuson J."/>
            <person name="Mondo S."/>
            <person name="Nolan M."/>
            <person name="Ohm R."/>
            <person name="Pangilinan J."/>
            <person name="Park H.-J."/>
            <person name="Ramirez L."/>
            <person name="Alfaro M."/>
            <person name="Sun H."/>
            <person name="Tritt A."/>
            <person name="Yoshinaga Y."/>
            <person name="Zwiers L.-H."/>
            <person name="Turgeon B."/>
            <person name="Goodwin S."/>
            <person name="Spatafora J."/>
            <person name="Crous P."/>
            <person name="Grigoriev I."/>
        </authorList>
    </citation>
    <scope>NUCLEOTIDE SEQUENCE [LARGE SCALE GENOMIC DNA]</scope>
    <source>
        <strain evidence="4">CECT 20119</strain>
    </source>
</reference>
<dbReference type="OrthoDB" id="272077at2759"/>
<dbReference type="EMBL" id="ML992501">
    <property type="protein sequence ID" value="KAF2227198.1"/>
    <property type="molecule type" value="Genomic_DNA"/>
</dbReference>
<keyword evidence="1" id="KW-0677">Repeat</keyword>
<dbReference type="Gene3D" id="1.25.40.10">
    <property type="entry name" value="Tetratricopeptide repeat domain"/>
    <property type="match status" value="2"/>
</dbReference>
<feature type="compositionally biased region" description="Polar residues" evidence="2">
    <location>
        <begin position="401"/>
        <end position="414"/>
    </location>
</feature>
<dbReference type="InterPro" id="IPR051726">
    <property type="entry name" value="Chitin_Synth_Reg"/>
</dbReference>
<dbReference type="PANTHER" id="PTHR46430:SF3">
    <property type="entry name" value="ACTIVATOR OF C KINASE PROTEIN 1"/>
    <property type="match status" value="1"/>
</dbReference>
<gene>
    <name evidence="3" type="ORF">BDZ85DRAFT_286700</name>
</gene>
<dbReference type="SMART" id="SM00671">
    <property type="entry name" value="SEL1"/>
    <property type="match status" value="7"/>
</dbReference>
<evidence type="ECO:0000256" key="2">
    <source>
        <dbReference type="SAM" id="MobiDB-lite"/>
    </source>
</evidence>
<feature type="region of interest" description="Disordered" evidence="2">
    <location>
        <begin position="1"/>
        <end position="653"/>
    </location>
</feature>
<dbReference type="Pfam" id="PF08238">
    <property type="entry name" value="Sel1"/>
    <property type="match status" value="7"/>
</dbReference>
<feature type="compositionally biased region" description="Low complexity" evidence="2">
    <location>
        <begin position="15"/>
        <end position="53"/>
    </location>
</feature>
<dbReference type="SUPFAM" id="SSF81901">
    <property type="entry name" value="HCP-like"/>
    <property type="match status" value="1"/>
</dbReference>
<dbReference type="Proteomes" id="UP000799538">
    <property type="component" value="Unassembled WGS sequence"/>
</dbReference>
<feature type="compositionally biased region" description="Polar residues" evidence="2">
    <location>
        <begin position="445"/>
        <end position="454"/>
    </location>
</feature>
<sequence>MAYDQHAAYQAPGRHYYPQHRQQAPPQQRGYDQGYDDGYAYQDQGQYDQGYAQNSYGPPGGQQRGTPRMRQEPGPRGPPAQDYGRGGYNDHDQGYDRGPRQIYQQPQYANSMPHHVNRGPQSPPMQGPNSFDLPRQGGQSRQRNQPPPLDRSASDDRMDPRHQKSRRPLIEPVSPTEMPQDNAFPTFPVAKKTPSLAQMRDGPPHGQERPGTSNGAHRGDRPMHGQERPGTSNGAHRGDRPSNGQSRSPPQMAGHGEPPRGPPRQNSYESREQYDQRGTPVGHARPQPQQQPSFESQRPMNMPIRPGTAPNGYRSPPMNDHQHPQGPHHAKQNSQSEVYADYYGNDLGGLPSSSPRNRDEEIERDMPEFGGGGSGHRRGKTIDEHLTPASEVPPPMPRHQTPYQNPNATQSQPNMRPDPAPLQQAPYQNPNAAYSQPNMRGPPGSGQQRSNGNSYGPGAGMGPHPANQPPQPYQNQYASRDPYANSRQAMGTPGPNSFNARPPVQRPGTADAYGRPSMDRNQSGASGHSQPGRAPSAPPMQGNYGSPNMRPQNGIPMMSGGMGPGPNSMPPTPASMNSMSSNPDSLPHHPAPFRPGLDRPPSTQSQMSNGSRRGPSGPGQPLNINPASSGMGARHPASPPSSISPVDSRRQSVQGPVTMAEINHLQSMVNAHPQDFATALLLAKRLVEASTTLASENGRLDARQTSKNRERYIFDAHRRVKKLVSAGYPDAMFYLADCHGSGLLGLDEDPKEAFALYQQAAKAGHAAAAYRTAVCCEIGPEEGGGTRRDVVKAVQWYRRAAQLQDVSAMFKLGIICLKGLLSQPKNIPEAERWLKRAAEKADRDNPHALHELALLYEPENPDREVRGKVVGDENYSRELFFKAAELGWKGSQCRLGQAYEYGSLGLPVDARSSIAWYSKAAAQGDHAAELALSGWYLTGAEGILENSDQEAYLWARKAASADPPLAKAMFAMGYYTETGIGCPANLEEAKRWYGRAASYKFPKAIDRLEEIKRNGGKIPKEQKGNRLQRKDMKGAIR</sequence>
<protein>
    <recommendedName>
        <fullName evidence="5">HCP-like protein</fullName>
    </recommendedName>
</protein>
<organism evidence="3 4">
    <name type="scientific">Elsinoe ampelina</name>
    <dbReference type="NCBI Taxonomy" id="302913"/>
    <lineage>
        <taxon>Eukaryota</taxon>
        <taxon>Fungi</taxon>
        <taxon>Dikarya</taxon>
        <taxon>Ascomycota</taxon>
        <taxon>Pezizomycotina</taxon>
        <taxon>Dothideomycetes</taxon>
        <taxon>Dothideomycetidae</taxon>
        <taxon>Myriangiales</taxon>
        <taxon>Elsinoaceae</taxon>
        <taxon>Elsinoe</taxon>
    </lineage>
</organism>
<dbReference type="AlphaFoldDB" id="A0A6A6GNK4"/>
<feature type="compositionally biased region" description="Polar residues" evidence="2">
    <location>
        <begin position="574"/>
        <end position="584"/>
    </location>
</feature>
<dbReference type="InterPro" id="IPR006597">
    <property type="entry name" value="Sel1-like"/>
</dbReference>
<evidence type="ECO:0008006" key="5">
    <source>
        <dbReference type="Google" id="ProtNLM"/>
    </source>
</evidence>
<proteinExistence type="predicted"/>
<feature type="compositionally biased region" description="Polar residues" evidence="2">
    <location>
        <begin position="485"/>
        <end position="499"/>
    </location>
</feature>
<keyword evidence="4" id="KW-1185">Reference proteome</keyword>
<feature type="compositionally biased region" description="Polar residues" evidence="2">
    <location>
        <begin position="519"/>
        <end position="529"/>
    </location>
</feature>
<feature type="compositionally biased region" description="Basic and acidic residues" evidence="2">
    <location>
        <begin position="88"/>
        <end position="99"/>
    </location>
</feature>
<dbReference type="InterPro" id="IPR011990">
    <property type="entry name" value="TPR-like_helical_dom_sf"/>
</dbReference>
<evidence type="ECO:0000313" key="3">
    <source>
        <dbReference type="EMBL" id="KAF2227198.1"/>
    </source>
</evidence>
<feature type="compositionally biased region" description="Polar residues" evidence="2">
    <location>
        <begin position="425"/>
        <end position="438"/>
    </location>
</feature>